<dbReference type="Pfam" id="PF13560">
    <property type="entry name" value="HTH_31"/>
    <property type="match status" value="1"/>
</dbReference>
<dbReference type="SUPFAM" id="SSF47413">
    <property type="entry name" value="lambda repressor-like DNA-binding domains"/>
    <property type="match status" value="1"/>
</dbReference>
<reference evidence="3 4" key="1">
    <citation type="submission" date="2020-08" db="EMBL/GenBank/DDBJ databases">
        <title>Genome sequencing of Purple Non-Sulfur Bacteria from various extreme environments.</title>
        <authorList>
            <person name="Mayer M."/>
        </authorList>
    </citation>
    <scope>NUCLEOTIDE SEQUENCE [LARGE SCALE GENOMIC DNA]</scope>
    <source>
        <strain evidence="3 4">JA131</strain>
    </source>
</reference>
<protein>
    <submittedName>
        <fullName evidence="3">Transcriptional regulator with XRE-family HTH domain</fullName>
    </submittedName>
</protein>
<dbReference type="GO" id="GO:0003677">
    <property type="term" value="F:DNA binding"/>
    <property type="evidence" value="ECO:0007669"/>
    <property type="project" value="InterPro"/>
</dbReference>
<dbReference type="CDD" id="cd00093">
    <property type="entry name" value="HTH_XRE"/>
    <property type="match status" value="1"/>
</dbReference>
<evidence type="ECO:0000259" key="2">
    <source>
        <dbReference type="PROSITE" id="PS50943"/>
    </source>
</evidence>
<proteinExistence type="predicted"/>
<keyword evidence="4" id="KW-1185">Reference proteome</keyword>
<evidence type="ECO:0000313" key="3">
    <source>
        <dbReference type="EMBL" id="MBB4268123.1"/>
    </source>
</evidence>
<dbReference type="Proteomes" id="UP000554286">
    <property type="component" value="Unassembled WGS sequence"/>
</dbReference>
<dbReference type="InterPro" id="IPR010982">
    <property type="entry name" value="Lambda_DNA-bd_dom_sf"/>
</dbReference>
<dbReference type="RefSeq" id="WP_184048752.1">
    <property type="nucleotide sequence ID" value="NZ_JACIGK010000052.1"/>
</dbReference>
<dbReference type="EMBL" id="JACIGK010000052">
    <property type="protein sequence ID" value="MBB4268123.1"/>
    <property type="molecule type" value="Genomic_DNA"/>
</dbReference>
<evidence type="ECO:0000256" key="1">
    <source>
        <dbReference type="SAM" id="MobiDB-lite"/>
    </source>
</evidence>
<dbReference type="SMART" id="SM00530">
    <property type="entry name" value="HTH_XRE"/>
    <property type="match status" value="1"/>
</dbReference>
<accession>A0A7W6RHR6</accession>
<organism evidence="3 4">
    <name type="scientific">Roseospira visakhapatnamensis</name>
    <dbReference type="NCBI Taxonomy" id="390880"/>
    <lineage>
        <taxon>Bacteria</taxon>
        <taxon>Pseudomonadati</taxon>
        <taxon>Pseudomonadota</taxon>
        <taxon>Alphaproteobacteria</taxon>
        <taxon>Rhodospirillales</taxon>
        <taxon>Rhodospirillaceae</taxon>
        <taxon>Roseospira</taxon>
    </lineage>
</organism>
<dbReference type="PROSITE" id="PS50943">
    <property type="entry name" value="HTH_CROC1"/>
    <property type="match status" value="1"/>
</dbReference>
<gene>
    <name evidence="3" type="ORF">GGD89_003778</name>
</gene>
<sequence length="143" mass="15959">MATPPNRIREWREVRGLSRRALAELIGCHESQIVKLEAGERSLNTRWMSRLALALEVAAADLLPEQPDTVAPPATADGAMRMAIELIYRRMERRPTKFEGLSAAEFADECLNLARDLRALREAQDRNNETDDNADGKGEAEGT</sequence>
<feature type="region of interest" description="Disordered" evidence="1">
    <location>
        <begin position="122"/>
        <end position="143"/>
    </location>
</feature>
<feature type="domain" description="HTH cro/C1-type" evidence="2">
    <location>
        <begin position="8"/>
        <end position="62"/>
    </location>
</feature>
<comment type="caution">
    <text evidence="3">The sequence shown here is derived from an EMBL/GenBank/DDBJ whole genome shotgun (WGS) entry which is preliminary data.</text>
</comment>
<dbReference type="AlphaFoldDB" id="A0A7W6RHR6"/>
<dbReference type="Gene3D" id="1.10.260.40">
    <property type="entry name" value="lambda repressor-like DNA-binding domains"/>
    <property type="match status" value="1"/>
</dbReference>
<evidence type="ECO:0000313" key="4">
    <source>
        <dbReference type="Proteomes" id="UP000554286"/>
    </source>
</evidence>
<dbReference type="InterPro" id="IPR001387">
    <property type="entry name" value="Cro/C1-type_HTH"/>
</dbReference>
<name>A0A7W6RHR6_9PROT</name>